<dbReference type="GO" id="GO:0032259">
    <property type="term" value="P:methylation"/>
    <property type="evidence" value="ECO:0007669"/>
    <property type="project" value="UniProtKB-KW"/>
</dbReference>
<dbReference type="eggNOG" id="COG0350">
    <property type="taxonomic scope" value="Bacteria"/>
</dbReference>
<sequence>MYFCYHSSPLGTLRLAGTDQALHQLFFPNAFAVGEAPDDWTYQEEPFTAVRQQLDAYFGGKLKHFELDLAPSGTPFQRDVLKALQQIPYGETRAYSDIATHIGRPKAVRAVGAANGRNPIAIIIPCHRVIGRNGSLTGFGGGLKAKQSLLNLEANHC</sequence>
<dbReference type="EMBL" id="AEIG01000063">
    <property type="protein sequence ID" value="EGG29133.1"/>
    <property type="molecule type" value="Genomic_DNA"/>
</dbReference>
<dbReference type="GO" id="GO:0005737">
    <property type="term" value="C:cytoplasm"/>
    <property type="evidence" value="ECO:0007669"/>
    <property type="project" value="UniProtKB-SubCell"/>
</dbReference>
<evidence type="ECO:0000256" key="9">
    <source>
        <dbReference type="HAMAP-Rule" id="MF_00772"/>
    </source>
</evidence>
<accession>F3L3E1</accession>
<evidence type="ECO:0000256" key="1">
    <source>
        <dbReference type="ARBA" id="ARBA00001286"/>
    </source>
</evidence>
<dbReference type="PANTHER" id="PTHR10815">
    <property type="entry name" value="METHYLATED-DNA--PROTEIN-CYSTEINE METHYLTRANSFERASE"/>
    <property type="match status" value="1"/>
</dbReference>
<evidence type="ECO:0000256" key="5">
    <source>
        <dbReference type="ARBA" id="ARBA00022679"/>
    </source>
</evidence>
<dbReference type="HAMAP" id="MF_00772">
    <property type="entry name" value="OGT"/>
    <property type="match status" value="1"/>
</dbReference>
<evidence type="ECO:0000313" key="12">
    <source>
        <dbReference type="EMBL" id="EGG29133.1"/>
    </source>
</evidence>
<keyword evidence="5 9" id="KW-0808">Transferase</keyword>
<gene>
    <name evidence="12" type="ORF">IMCC3088_2133</name>
</gene>
<dbReference type="InterPro" id="IPR036388">
    <property type="entry name" value="WH-like_DNA-bd_sf"/>
</dbReference>
<evidence type="ECO:0000256" key="8">
    <source>
        <dbReference type="ARBA" id="ARBA00049348"/>
    </source>
</evidence>
<keyword evidence="3 9" id="KW-0963">Cytoplasm</keyword>
<dbReference type="Gene3D" id="1.10.10.10">
    <property type="entry name" value="Winged helix-like DNA-binding domain superfamily/Winged helix DNA-binding domain"/>
    <property type="match status" value="1"/>
</dbReference>
<feature type="domain" description="Methylguanine DNA methyltransferase ribonuclease-like" evidence="11">
    <location>
        <begin position="1"/>
        <end position="70"/>
    </location>
</feature>
<dbReference type="Pfam" id="PF02870">
    <property type="entry name" value="Methyltransf_1N"/>
    <property type="match status" value="1"/>
</dbReference>
<comment type="catalytic activity">
    <reaction evidence="8 9">
        <text>a 6-O-methyl-2'-deoxyguanosine in DNA + L-cysteinyl-[protein] = S-methyl-L-cysteinyl-[protein] + a 2'-deoxyguanosine in DNA</text>
        <dbReference type="Rhea" id="RHEA:24000"/>
        <dbReference type="Rhea" id="RHEA-COMP:10131"/>
        <dbReference type="Rhea" id="RHEA-COMP:10132"/>
        <dbReference type="Rhea" id="RHEA-COMP:11367"/>
        <dbReference type="Rhea" id="RHEA-COMP:11368"/>
        <dbReference type="ChEBI" id="CHEBI:29950"/>
        <dbReference type="ChEBI" id="CHEBI:82612"/>
        <dbReference type="ChEBI" id="CHEBI:85445"/>
        <dbReference type="ChEBI" id="CHEBI:85448"/>
        <dbReference type="EC" id="2.1.1.63"/>
    </reaction>
</comment>
<evidence type="ECO:0000256" key="2">
    <source>
        <dbReference type="ARBA" id="ARBA00008711"/>
    </source>
</evidence>
<keyword evidence="4 9" id="KW-0489">Methyltransferase</keyword>
<comment type="subcellular location">
    <subcellularLocation>
        <location evidence="9">Cytoplasm</location>
    </subcellularLocation>
</comment>
<comment type="catalytic activity">
    <reaction evidence="1 9">
        <text>a 4-O-methyl-thymidine in DNA + L-cysteinyl-[protein] = a thymidine in DNA + S-methyl-L-cysteinyl-[protein]</text>
        <dbReference type="Rhea" id="RHEA:53428"/>
        <dbReference type="Rhea" id="RHEA-COMP:10131"/>
        <dbReference type="Rhea" id="RHEA-COMP:10132"/>
        <dbReference type="Rhea" id="RHEA-COMP:13555"/>
        <dbReference type="Rhea" id="RHEA-COMP:13556"/>
        <dbReference type="ChEBI" id="CHEBI:29950"/>
        <dbReference type="ChEBI" id="CHEBI:82612"/>
        <dbReference type="ChEBI" id="CHEBI:137386"/>
        <dbReference type="ChEBI" id="CHEBI:137387"/>
        <dbReference type="EC" id="2.1.1.63"/>
    </reaction>
</comment>
<proteinExistence type="inferred from homology"/>
<dbReference type="STRING" id="2518989.IMCC3088_2133"/>
<dbReference type="NCBIfam" id="TIGR00589">
    <property type="entry name" value="ogt"/>
    <property type="match status" value="1"/>
</dbReference>
<name>F3L3E1_9GAMM</name>
<dbReference type="SUPFAM" id="SSF53155">
    <property type="entry name" value="Methylated DNA-protein cysteine methyltransferase domain"/>
    <property type="match status" value="1"/>
</dbReference>
<dbReference type="Proteomes" id="UP000005615">
    <property type="component" value="Unassembled WGS sequence"/>
</dbReference>
<evidence type="ECO:0000256" key="6">
    <source>
        <dbReference type="ARBA" id="ARBA00022763"/>
    </source>
</evidence>
<dbReference type="Pfam" id="PF01035">
    <property type="entry name" value="DNA_binding_1"/>
    <property type="match status" value="1"/>
</dbReference>
<organism evidence="12 13">
    <name type="scientific">Aequoribacter fuscus</name>
    <dbReference type="NCBI Taxonomy" id="2518989"/>
    <lineage>
        <taxon>Bacteria</taxon>
        <taxon>Pseudomonadati</taxon>
        <taxon>Pseudomonadota</taxon>
        <taxon>Gammaproteobacteria</taxon>
        <taxon>Cellvibrionales</taxon>
        <taxon>Halieaceae</taxon>
        <taxon>Aequoribacter</taxon>
    </lineage>
</organism>
<evidence type="ECO:0000313" key="13">
    <source>
        <dbReference type="Proteomes" id="UP000005615"/>
    </source>
</evidence>
<evidence type="ECO:0000256" key="7">
    <source>
        <dbReference type="ARBA" id="ARBA00023204"/>
    </source>
</evidence>
<dbReference type="PROSITE" id="PS00374">
    <property type="entry name" value="MGMT"/>
    <property type="match status" value="1"/>
</dbReference>
<dbReference type="PANTHER" id="PTHR10815:SF5">
    <property type="entry name" value="METHYLATED-DNA--PROTEIN-CYSTEINE METHYLTRANSFERASE"/>
    <property type="match status" value="1"/>
</dbReference>
<dbReference type="CDD" id="cd06445">
    <property type="entry name" value="ATase"/>
    <property type="match status" value="1"/>
</dbReference>
<keyword evidence="6 9" id="KW-0227">DNA damage</keyword>
<dbReference type="InterPro" id="IPR036217">
    <property type="entry name" value="MethylDNA_cys_MeTrfase_DNAb"/>
</dbReference>
<dbReference type="RefSeq" id="WP_009576310.1">
    <property type="nucleotide sequence ID" value="NZ_AEIG01000063.1"/>
</dbReference>
<comment type="miscellaneous">
    <text evidence="9">This enzyme catalyzes only one turnover and therefore is not strictly catalytic. According to one definition, an enzyme is a biocatalyst that acts repeatedly and over many reaction cycles.</text>
</comment>
<dbReference type="InterPro" id="IPR008332">
    <property type="entry name" value="MethylG_MeTrfase_N"/>
</dbReference>
<comment type="similarity">
    <text evidence="2 9">Belongs to the MGMT family.</text>
</comment>
<dbReference type="InterPro" id="IPR023546">
    <property type="entry name" value="MGMT"/>
</dbReference>
<dbReference type="OrthoDB" id="9802228at2"/>
<dbReference type="EC" id="2.1.1.63" evidence="9"/>
<evidence type="ECO:0000256" key="4">
    <source>
        <dbReference type="ARBA" id="ARBA00022603"/>
    </source>
</evidence>
<feature type="domain" description="Methylated-DNA-[protein]-cysteine S-methyltransferase DNA binding" evidence="10">
    <location>
        <begin position="75"/>
        <end position="154"/>
    </location>
</feature>
<evidence type="ECO:0000259" key="11">
    <source>
        <dbReference type="Pfam" id="PF02870"/>
    </source>
</evidence>
<dbReference type="InterPro" id="IPR036631">
    <property type="entry name" value="MGMT_N_sf"/>
</dbReference>
<keyword evidence="7 9" id="KW-0234">DNA repair</keyword>
<dbReference type="InterPro" id="IPR001497">
    <property type="entry name" value="MethylDNA_cys_MeTrfase_AS"/>
</dbReference>
<reference evidence="12 13" key="1">
    <citation type="journal article" date="2011" name="J. Bacteriol.">
        <title>Genome sequence of strain IMCC3088, a proteorhodopsin-containing marine bacterium belonging to the OM60/NOR5 clade.</title>
        <authorList>
            <person name="Jang Y."/>
            <person name="Oh H.M."/>
            <person name="Kang I."/>
            <person name="Lee K."/>
            <person name="Yang S.J."/>
            <person name="Cho J.C."/>
        </authorList>
    </citation>
    <scope>NUCLEOTIDE SEQUENCE [LARGE SCALE GENOMIC DNA]</scope>
    <source>
        <strain evidence="12 13">IMCC3088</strain>
    </source>
</reference>
<evidence type="ECO:0000256" key="3">
    <source>
        <dbReference type="ARBA" id="ARBA00022490"/>
    </source>
</evidence>
<comment type="function">
    <text evidence="9">Involved in the cellular defense against the biological effects of O6-methylguanine (O6-MeG) and O4-methylthymine (O4-MeT) in DNA. Repairs the methylated nucleobase in DNA by stoichiometrically transferring the methyl group to a cysteine residue in the enzyme. This is a suicide reaction: the enzyme is irreversibly inactivated.</text>
</comment>
<keyword evidence="13" id="KW-1185">Reference proteome</keyword>
<dbReference type="AlphaFoldDB" id="F3L3E1"/>
<dbReference type="InterPro" id="IPR014048">
    <property type="entry name" value="MethylDNA_cys_MeTrfase_DNA-bd"/>
</dbReference>
<dbReference type="Gene3D" id="3.30.160.70">
    <property type="entry name" value="Methylated DNA-protein cysteine methyltransferase domain"/>
    <property type="match status" value="1"/>
</dbReference>
<evidence type="ECO:0000259" key="10">
    <source>
        <dbReference type="Pfam" id="PF01035"/>
    </source>
</evidence>
<dbReference type="FunFam" id="1.10.10.10:FF:000214">
    <property type="entry name" value="Methylated-DNA--protein-cysteine methyltransferase"/>
    <property type="match status" value="1"/>
</dbReference>
<dbReference type="GO" id="GO:0003908">
    <property type="term" value="F:methylated-DNA-[protein]-cysteine S-methyltransferase activity"/>
    <property type="evidence" value="ECO:0007669"/>
    <property type="project" value="UniProtKB-UniRule"/>
</dbReference>
<dbReference type="SUPFAM" id="SSF46767">
    <property type="entry name" value="Methylated DNA-protein cysteine methyltransferase, C-terminal domain"/>
    <property type="match status" value="1"/>
</dbReference>
<comment type="caution">
    <text evidence="12">The sequence shown here is derived from an EMBL/GenBank/DDBJ whole genome shotgun (WGS) entry which is preliminary data.</text>
</comment>
<protein>
    <recommendedName>
        <fullName evidence="9">Methylated-DNA--protein-cysteine methyltransferase</fullName>
        <ecNumber evidence="9">2.1.1.63</ecNumber>
    </recommendedName>
    <alternativeName>
        <fullName evidence="9">6-O-methylguanine-DNA methyltransferase</fullName>
        <shortName evidence="9">MGMT</shortName>
    </alternativeName>
    <alternativeName>
        <fullName evidence="9">O-6-methylguanine-DNA-alkyltransferase</fullName>
    </alternativeName>
</protein>
<feature type="active site" description="Nucleophile; methyl group acceptor" evidence="9">
    <location>
        <position position="126"/>
    </location>
</feature>
<dbReference type="GO" id="GO:0006307">
    <property type="term" value="P:DNA alkylation repair"/>
    <property type="evidence" value="ECO:0007669"/>
    <property type="project" value="UniProtKB-UniRule"/>
</dbReference>